<comment type="caution">
    <text evidence="2">The sequence shown here is derived from an EMBL/GenBank/DDBJ whole genome shotgun (WGS) entry which is preliminary data.</text>
</comment>
<dbReference type="EMBL" id="RQYC01000004">
    <property type="protein sequence ID" value="RRD90765.1"/>
    <property type="molecule type" value="Genomic_DNA"/>
</dbReference>
<organism evidence="2 3">
    <name type="scientific">Conchiformibius steedae</name>
    <dbReference type="NCBI Taxonomy" id="153493"/>
    <lineage>
        <taxon>Bacteria</taxon>
        <taxon>Pseudomonadati</taxon>
        <taxon>Pseudomonadota</taxon>
        <taxon>Betaproteobacteria</taxon>
        <taxon>Neisseriales</taxon>
        <taxon>Neisseriaceae</taxon>
        <taxon>Conchiformibius</taxon>
    </lineage>
</organism>
<proteinExistence type="predicted"/>
<evidence type="ECO:0000256" key="1">
    <source>
        <dbReference type="SAM" id="Phobius"/>
    </source>
</evidence>
<dbReference type="AlphaFoldDB" id="A0A3P2A6Z7"/>
<sequence length="99" mass="11829">MMYDDDIDTMTTAEVWQERWQAYKKPIKILLIIILIAFLFRPEWDCTGKEGRACPTSEDMTAFENFVFITVMSYGVFIFPAWVRLIYWGRKYEEDGHLD</sequence>
<keyword evidence="1" id="KW-0812">Transmembrane</keyword>
<name>A0A3P2A6Z7_9NEIS</name>
<gene>
    <name evidence="2" type="ORF">EII21_03920</name>
</gene>
<dbReference type="RefSeq" id="WP_124794329.1">
    <property type="nucleotide sequence ID" value="NZ_CAMIGD010000252.1"/>
</dbReference>
<feature type="transmembrane region" description="Helical" evidence="1">
    <location>
        <begin position="62"/>
        <end position="83"/>
    </location>
</feature>
<keyword evidence="3" id="KW-1185">Reference proteome</keyword>
<protein>
    <submittedName>
        <fullName evidence="2">Uncharacterized protein</fullName>
    </submittedName>
</protein>
<keyword evidence="1" id="KW-0472">Membrane</keyword>
<dbReference type="Proteomes" id="UP000269923">
    <property type="component" value="Unassembled WGS sequence"/>
</dbReference>
<evidence type="ECO:0000313" key="2">
    <source>
        <dbReference type="EMBL" id="RRD90765.1"/>
    </source>
</evidence>
<reference evidence="2 3" key="1">
    <citation type="submission" date="2018-11" db="EMBL/GenBank/DDBJ databases">
        <title>Genomes From Bacteria Associated with the Canine Oral Cavity: a Test Case for Automated Genome-Based Taxonomic Assignment.</title>
        <authorList>
            <person name="Coil D.A."/>
            <person name="Jospin G."/>
            <person name="Darling A.E."/>
            <person name="Wallis C."/>
            <person name="Davis I.J."/>
            <person name="Harris S."/>
            <person name="Eisen J.A."/>
            <person name="Holcombe L.J."/>
            <person name="O'Flynn C."/>
        </authorList>
    </citation>
    <scope>NUCLEOTIDE SEQUENCE [LARGE SCALE GENOMIC DNA]</scope>
    <source>
        <strain evidence="2 3">COT-280</strain>
    </source>
</reference>
<evidence type="ECO:0000313" key="3">
    <source>
        <dbReference type="Proteomes" id="UP000269923"/>
    </source>
</evidence>
<keyword evidence="1" id="KW-1133">Transmembrane helix</keyword>
<dbReference type="OrthoDB" id="9926956at2"/>
<accession>A0A3P2A6Z7</accession>
<feature type="transmembrane region" description="Helical" evidence="1">
    <location>
        <begin position="26"/>
        <end position="42"/>
    </location>
</feature>